<keyword evidence="3 5" id="KW-1133">Transmembrane helix</keyword>
<evidence type="ECO:0000256" key="5">
    <source>
        <dbReference type="SAM" id="Phobius"/>
    </source>
</evidence>
<evidence type="ECO:0000256" key="1">
    <source>
        <dbReference type="ARBA" id="ARBA00004370"/>
    </source>
</evidence>
<keyword evidence="8" id="KW-1185">Reference proteome</keyword>
<dbReference type="AlphaFoldDB" id="A0AA39M4T3"/>
<dbReference type="Gene3D" id="1.20.1070.10">
    <property type="entry name" value="Rhodopsin 7-helix transmembrane proteins"/>
    <property type="match status" value="1"/>
</dbReference>
<protein>
    <recommendedName>
        <fullName evidence="6">G-protein coupled receptors family 1 profile domain-containing protein</fullName>
    </recommendedName>
</protein>
<evidence type="ECO:0000256" key="2">
    <source>
        <dbReference type="ARBA" id="ARBA00022692"/>
    </source>
</evidence>
<evidence type="ECO:0000259" key="6">
    <source>
        <dbReference type="PROSITE" id="PS50262"/>
    </source>
</evidence>
<comment type="subcellular location">
    <subcellularLocation>
        <location evidence="1">Membrane</location>
    </subcellularLocation>
</comment>
<feature type="transmembrane region" description="Helical" evidence="5">
    <location>
        <begin position="172"/>
        <end position="194"/>
    </location>
</feature>
<organism evidence="7 8">
    <name type="scientific">Steinernema hermaphroditum</name>
    <dbReference type="NCBI Taxonomy" id="289476"/>
    <lineage>
        <taxon>Eukaryota</taxon>
        <taxon>Metazoa</taxon>
        <taxon>Ecdysozoa</taxon>
        <taxon>Nematoda</taxon>
        <taxon>Chromadorea</taxon>
        <taxon>Rhabditida</taxon>
        <taxon>Tylenchina</taxon>
        <taxon>Panagrolaimomorpha</taxon>
        <taxon>Strongyloidoidea</taxon>
        <taxon>Steinernematidae</taxon>
        <taxon>Steinernema</taxon>
    </lineage>
</organism>
<dbReference type="PROSITE" id="PS50262">
    <property type="entry name" value="G_PROTEIN_RECEP_F1_2"/>
    <property type="match status" value="1"/>
</dbReference>
<dbReference type="PANTHER" id="PTHR23360:SF16">
    <property type="entry name" value="G-PROTEIN COUPLED RECEPTORS FAMILY 1 PROFILE DOMAIN-CONTAINING PROTEIN"/>
    <property type="match status" value="1"/>
</dbReference>
<dbReference type="InterPro" id="IPR000276">
    <property type="entry name" value="GPCR_Rhodpsn"/>
</dbReference>
<dbReference type="EMBL" id="JAUCMV010000002">
    <property type="protein sequence ID" value="KAK0420544.1"/>
    <property type="molecule type" value="Genomic_DNA"/>
</dbReference>
<sequence length="300" mass="34456">MSVTTWYITQEQLLVFARYNIPFYLFLMPFCIFLNTIIIVVTIRSKRLRSNCNVLIAFQAVVDNFLVLATIYPAHNAFLGRFVSISDCVFHQFPFVGVGYSTSTVVLLIGVDRYLCVAHPVWYKSLKRARYLSAYFLLSLCSSILFLSAQYINRTFEPNVLCLPSETMTEGVKWGVFTHQLLISMLIVFVYSRLRRCLKELPVQRDTETRKIMKSLTVVVVVHLLGWACTHSIWCSSVILISDINLLQALELASTPFAGINLAIPCIVYYKLSAVYRYEIRTLFRLKTPVDSVQLRNRLS</sequence>
<dbReference type="Pfam" id="PF10320">
    <property type="entry name" value="7TM_GPCR_Srsx"/>
    <property type="match status" value="1"/>
</dbReference>
<evidence type="ECO:0000313" key="8">
    <source>
        <dbReference type="Proteomes" id="UP001175271"/>
    </source>
</evidence>
<dbReference type="InterPro" id="IPR047130">
    <property type="entry name" value="7TM_GPCR_Srsx_nematod"/>
</dbReference>
<evidence type="ECO:0000256" key="4">
    <source>
        <dbReference type="ARBA" id="ARBA00023136"/>
    </source>
</evidence>
<dbReference type="PANTHER" id="PTHR23360">
    <property type="entry name" value="G-PROTEIN COUPLED RECEPTORS FAMILY 1 PROFILE DOMAIN-CONTAINING PROTEIN-RELATED"/>
    <property type="match status" value="1"/>
</dbReference>
<feature type="transmembrane region" description="Helical" evidence="5">
    <location>
        <begin position="92"/>
        <end position="111"/>
    </location>
</feature>
<dbReference type="GO" id="GO:0016020">
    <property type="term" value="C:membrane"/>
    <property type="evidence" value="ECO:0007669"/>
    <property type="project" value="UniProtKB-SubCell"/>
</dbReference>
<dbReference type="CDD" id="cd00637">
    <property type="entry name" value="7tm_classA_rhodopsin-like"/>
    <property type="match status" value="1"/>
</dbReference>
<feature type="domain" description="G-protein coupled receptors family 1 profile" evidence="6">
    <location>
        <begin position="34"/>
        <end position="269"/>
    </location>
</feature>
<dbReference type="Proteomes" id="UP001175271">
    <property type="component" value="Unassembled WGS sequence"/>
</dbReference>
<feature type="transmembrane region" description="Helical" evidence="5">
    <location>
        <begin position="21"/>
        <end position="42"/>
    </location>
</feature>
<accession>A0AA39M4T3</accession>
<name>A0AA39M4T3_9BILA</name>
<feature type="transmembrane region" description="Helical" evidence="5">
    <location>
        <begin position="215"/>
        <end position="241"/>
    </location>
</feature>
<reference evidence="7" key="1">
    <citation type="submission" date="2023-06" db="EMBL/GenBank/DDBJ databases">
        <title>Genomic analysis of the entomopathogenic nematode Steinernema hermaphroditum.</title>
        <authorList>
            <person name="Schwarz E.M."/>
            <person name="Heppert J.K."/>
            <person name="Baniya A."/>
            <person name="Schwartz H.T."/>
            <person name="Tan C.-H."/>
            <person name="Antoshechkin I."/>
            <person name="Sternberg P.W."/>
            <person name="Goodrich-Blair H."/>
            <person name="Dillman A.R."/>
        </authorList>
    </citation>
    <scope>NUCLEOTIDE SEQUENCE</scope>
    <source>
        <strain evidence="7">PS9179</strain>
        <tissue evidence="7">Whole animal</tissue>
    </source>
</reference>
<evidence type="ECO:0000256" key="3">
    <source>
        <dbReference type="ARBA" id="ARBA00022989"/>
    </source>
</evidence>
<proteinExistence type="predicted"/>
<feature type="transmembrane region" description="Helical" evidence="5">
    <location>
        <begin position="253"/>
        <end position="272"/>
    </location>
</feature>
<feature type="transmembrane region" description="Helical" evidence="5">
    <location>
        <begin position="132"/>
        <end position="152"/>
    </location>
</feature>
<dbReference type="SMART" id="SM01381">
    <property type="entry name" value="7TM_GPCR_Srsx"/>
    <property type="match status" value="1"/>
</dbReference>
<dbReference type="SUPFAM" id="SSF81321">
    <property type="entry name" value="Family A G protein-coupled receptor-like"/>
    <property type="match status" value="1"/>
</dbReference>
<dbReference type="InterPro" id="IPR017452">
    <property type="entry name" value="GPCR_Rhodpsn_7TM"/>
</dbReference>
<evidence type="ECO:0000313" key="7">
    <source>
        <dbReference type="EMBL" id="KAK0420544.1"/>
    </source>
</evidence>
<dbReference type="InterPro" id="IPR019424">
    <property type="entry name" value="7TM_GPCR_Srsx"/>
</dbReference>
<dbReference type="PROSITE" id="PS00237">
    <property type="entry name" value="G_PROTEIN_RECEP_F1_1"/>
    <property type="match status" value="1"/>
</dbReference>
<keyword evidence="4 5" id="KW-0472">Membrane</keyword>
<keyword evidence="2 5" id="KW-0812">Transmembrane</keyword>
<gene>
    <name evidence="7" type="ORF">QR680_014749</name>
</gene>
<feature type="transmembrane region" description="Helical" evidence="5">
    <location>
        <begin position="54"/>
        <end position="72"/>
    </location>
</feature>
<dbReference type="GO" id="GO:0004930">
    <property type="term" value="F:G protein-coupled receptor activity"/>
    <property type="evidence" value="ECO:0007669"/>
    <property type="project" value="InterPro"/>
</dbReference>
<comment type="caution">
    <text evidence="7">The sequence shown here is derived from an EMBL/GenBank/DDBJ whole genome shotgun (WGS) entry which is preliminary data.</text>
</comment>